<evidence type="ECO:0000256" key="5">
    <source>
        <dbReference type="ARBA" id="ARBA00023242"/>
    </source>
</evidence>
<feature type="compositionally biased region" description="Basic and acidic residues" evidence="6">
    <location>
        <begin position="517"/>
        <end position="549"/>
    </location>
</feature>
<dbReference type="GO" id="GO:0000124">
    <property type="term" value="C:SAGA complex"/>
    <property type="evidence" value="ECO:0007669"/>
    <property type="project" value="InterPro"/>
</dbReference>
<evidence type="ECO:0000256" key="4">
    <source>
        <dbReference type="ARBA" id="ARBA00023163"/>
    </source>
</evidence>
<evidence type="ECO:0000313" key="9">
    <source>
        <dbReference type="Proteomes" id="UP000678393"/>
    </source>
</evidence>
<evidence type="ECO:0000256" key="6">
    <source>
        <dbReference type="SAM" id="MobiDB-lite"/>
    </source>
</evidence>
<dbReference type="EMBL" id="CAJHNH020004197">
    <property type="protein sequence ID" value="CAG5130698.1"/>
    <property type="molecule type" value="Genomic_DNA"/>
</dbReference>
<feature type="region of interest" description="Disordered" evidence="6">
    <location>
        <begin position="517"/>
        <end position="614"/>
    </location>
</feature>
<evidence type="ECO:0000313" key="8">
    <source>
        <dbReference type="EMBL" id="CAG5130698.1"/>
    </source>
</evidence>
<feature type="region of interest" description="Disordered" evidence="6">
    <location>
        <begin position="649"/>
        <end position="788"/>
    </location>
</feature>
<proteinExistence type="inferred from homology"/>
<feature type="region of interest" description="Disordered" evidence="6">
    <location>
        <begin position="451"/>
        <end position="474"/>
    </location>
</feature>
<keyword evidence="4" id="KW-0804">Transcription</keyword>
<evidence type="ECO:0000259" key="7">
    <source>
        <dbReference type="Pfam" id="PF07571"/>
    </source>
</evidence>
<dbReference type="GO" id="GO:0003713">
    <property type="term" value="F:transcription coactivator activity"/>
    <property type="evidence" value="ECO:0007669"/>
    <property type="project" value="TreeGrafter"/>
</dbReference>
<dbReference type="InterPro" id="IPR011442">
    <property type="entry name" value="TAF6_C"/>
</dbReference>
<feature type="domain" description="TAF6 C-terminal HEAT repeat" evidence="7">
    <location>
        <begin position="85"/>
        <end position="245"/>
    </location>
</feature>
<dbReference type="PANTHER" id="PTHR10221:SF22">
    <property type="entry name" value="TAF6-LIKE RNA POLYMERASE II P300_CBP-ASSOCIATED FACTOR-ASSOCIATED FACTOR 65 KDA SUBUNIT 6L"/>
    <property type="match status" value="1"/>
</dbReference>
<dbReference type="Pfam" id="PF07571">
    <property type="entry name" value="TAF6_C"/>
    <property type="match status" value="1"/>
</dbReference>
<dbReference type="InterPro" id="IPR037796">
    <property type="entry name" value="TAF6"/>
</dbReference>
<dbReference type="GO" id="GO:0051123">
    <property type="term" value="P:RNA polymerase II preinitiation complex assembly"/>
    <property type="evidence" value="ECO:0007669"/>
    <property type="project" value="TreeGrafter"/>
</dbReference>
<dbReference type="GO" id="GO:0016251">
    <property type="term" value="F:RNA polymerase II general transcription initiation factor activity"/>
    <property type="evidence" value="ECO:0007669"/>
    <property type="project" value="InterPro"/>
</dbReference>
<dbReference type="CDD" id="cd08050">
    <property type="entry name" value="TAF6C"/>
    <property type="match status" value="1"/>
</dbReference>
<dbReference type="AlphaFoldDB" id="A0A8S3ZRV7"/>
<accession>A0A8S3ZRV7</accession>
<dbReference type="PANTHER" id="PTHR10221">
    <property type="entry name" value="TRANSCRIPTION INITIATION FACTOR TFIID SUBUNIT 6"/>
    <property type="match status" value="1"/>
</dbReference>
<sequence>PVHGHGSQEPAAFRQLKETDLHFVDDPEVNLTDIALTHWLAVEGVMKVSPAGSSNSQGLLLCLAKKMEYTHCLTQIKRTQNHLLHEKLAKALQDIKSNPNLVPILSYLISFVVNGMKNLSHDLGHLTTMLNTVRALLHNKSLYLMHKPYLSTIVQGVEFCVLEPLAASINVLNDHWVLRDYAARLLAEIVNRWNSPQNHLRFNTVKCLKDVLLDTTKPFYSHYGAIMTLVAMGHKTIEDVVLQHLPQYWPHLQAAMEDTSSENAVARSDSHKVHGALRLAAEKVLRRNIKKFEEYSVCCKEQNELPQPVSQPESMEDLSEDIKPGASHSDIIKERTIVELYMSLNEYFGDSLAHCLPLVETHHVFKPIKNDDLVKLGDENTSKSGEELLDNLMEQIKMEEKLEQERKERELLQQKEKEKRERERQARQIIEQKKREEEERKRKLKLDEEEQRRKRQCLEKVDEQKKVRDEDKRHKEWAEQMKELNKNRSKPQWQQEIKLRSLQLEEEMQYSRMLEAKKRQERKDLARLEEEKEKLRKQKLEEEELRRKEEEDELAGRCRVGLRRRKPVNYTEKDEDISDLFEDSKVKNKKGALPPRLTSGLPHHSDISDDSDGDLARRLAAGSLSPASAEAGAFSKVFDPSKGLLKLKIKLPAHSSTPPHPMSATPQHIPSTYHSPSMTSPAYSPISATHSTPPPPHATSQSRSKSSSGSEKESKHKKPGCSKQHRTGSTSLPDVSDSEEQPFVEQQQSALPLHLHSPGCESSGSDSNPHRKALKLKLKLTPKDSASE</sequence>
<feature type="region of interest" description="Disordered" evidence="6">
    <location>
        <begin position="304"/>
        <end position="324"/>
    </location>
</feature>
<organism evidence="8 9">
    <name type="scientific">Candidula unifasciata</name>
    <dbReference type="NCBI Taxonomy" id="100452"/>
    <lineage>
        <taxon>Eukaryota</taxon>
        <taxon>Metazoa</taxon>
        <taxon>Spiralia</taxon>
        <taxon>Lophotrochozoa</taxon>
        <taxon>Mollusca</taxon>
        <taxon>Gastropoda</taxon>
        <taxon>Heterobranchia</taxon>
        <taxon>Euthyneura</taxon>
        <taxon>Panpulmonata</taxon>
        <taxon>Eupulmonata</taxon>
        <taxon>Stylommatophora</taxon>
        <taxon>Helicina</taxon>
        <taxon>Helicoidea</taxon>
        <taxon>Geomitridae</taxon>
        <taxon>Candidula</taxon>
    </lineage>
</organism>
<comment type="caution">
    <text evidence="8">The sequence shown here is derived from an EMBL/GenBank/DDBJ whole genome shotgun (WGS) entry which is preliminary data.</text>
</comment>
<feature type="non-terminal residue" evidence="8">
    <location>
        <position position="1"/>
    </location>
</feature>
<dbReference type="Proteomes" id="UP000678393">
    <property type="component" value="Unassembled WGS sequence"/>
</dbReference>
<dbReference type="InterPro" id="IPR016024">
    <property type="entry name" value="ARM-type_fold"/>
</dbReference>
<reference evidence="8" key="1">
    <citation type="submission" date="2021-04" db="EMBL/GenBank/DDBJ databases">
        <authorList>
            <consortium name="Molecular Ecology Group"/>
        </authorList>
    </citation>
    <scope>NUCLEOTIDE SEQUENCE</scope>
</reference>
<keyword evidence="5" id="KW-0539">Nucleus</keyword>
<gene>
    <name evidence="8" type="ORF">CUNI_LOCUS16256</name>
</gene>
<feature type="compositionally biased region" description="Polar residues" evidence="6">
    <location>
        <begin position="664"/>
        <end position="682"/>
    </location>
</feature>
<evidence type="ECO:0000256" key="2">
    <source>
        <dbReference type="ARBA" id="ARBA00007688"/>
    </source>
</evidence>
<comment type="similarity">
    <text evidence="2">Belongs to the TAF6 family.</text>
</comment>
<dbReference type="SUPFAM" id="SSF48371">
    <property type="entry name" value="ARM repeat"/>
    <property type="match status" value="1"/>
</dbReference>
<feature type="compositionally biased region" description="Basic residues" evidence="6">
    <location>
        <begin position="715"/>
        <end position="726"/>
    </location>
</feature>
<dbReference type="GO" id="GO:0005669">
    <property type="term" value="C:transcription factor TFIID complex"/>
    <property type="evidence" value="ECO:0007669"/>
    <property type="project" value="InterPro"/>
</dbReference>
<evidence type="ECO:0000256" key="1">
    <source>
        <dbReference type="ARBA" id="ARBA00004123"/>
    </source>
</evidence>
<feature type="compositionally biased region" description="Polar residues" evidence="6">
    <location>
        <begin position="304"/>
        <end position="313"/>
    </location>
</feature>
<protein>
    <recommendedName>
        <fullName evidence="7">TAF6 C-terminal HEAT repeat domain-containing protein</fullName>
    </recommendedName>
</protein>
<keyword evidence="3" id="KW-0805">Transcription regulation</keyword>
<dbReference type="InterPro" id="IPR046344">
    <property type="entry name" value="TAF6_C_sf"/>
</dbReference>
<evidence type="ECO:0000256" key="3">
    <source>
        <dbReference type="ARBA" id="ARBA00023015"/>
    </source>
</evidence>
<dbReference type="Gene3D" id="1.25.40.770">
    <property type="entry name" value="TAF6, C-terminal HEAT repeat domain"/>
    <property type="match status" value="1"/>
</dbReference>
<name>A0A8S3ZRV7_9EUPU</name>
<feature type="compositionally biased region" description="Basic residues" evidence="6">
    <location>
        <begin position="770"/>
        <end position="780"/>
    </location>
</feature>
<comment type="subcellular location">
    <subcellularLocation>
        <location evidence="1">Nucleus</location>
    </subcellularLocation>
</comment>
<dbReference type="OrthoDB" id="6621890at2759"/>
<keyword evidence="9" id="KW-1185">Reference proteome</keyword>
<feature type="compositionally biased region" description="Low complexity" evidence="6">
    <location>
        <begin position="698"/>
        <end position="709"/>
    </location>
</feature>
<dbReference type="GO" id="GO:0046695">
    <property type="term" value="C:SLIK (SAGA-like) complex"/>
    <property type="evidence" value="ECO:0007669"/>
    <property type="project" value="InterPro"/>
</dbReference>